<dbReference type="EMBL" id="CACVAZ010000022">
    <property type="protein sequence ID" value="CAA6805039.1"/>
    <property type="molecule type" value="Genomic_DNA"/>
</dbReference>
<keyword evidence="4" id="KW-1133">Transmembrane helix</keyword>
<keyword evidence="4" id="KW-0812">Transmembrane</keyword>
<sequence length="316" mass="36094">MMKKDTISIIIPCLNEEYYIANCIESIIHSDINPNETELIFVDGNSSDKTVEIINKYIQKYPFIQVLSNPKKFTPISMNMGIKASTEEYIFVLSAHAKYEKNYFSKLLEHIKVLSADCVGGVLVTEVKNKNRKSNSIKAIMTHKFGVGNASFRTGSSAIQEVDTVAFGCYSKEAFEKYGLFDERLIRNQDIELNKRIINGGGKIYLIPQVRCTYYARDNFRDLAKNNYSNGFWNILTAYYTKTLNSLSLRHFIPLIFLLSLVLPILLSLLIPQMIWMALFSLSSYLALVIIISFNLKKSNNNFFYLIGSFLTLHLS</sequence>
<evidence type="ECO:0000256" key="4">
    <source>
        <dbReference type="SAM" id="Phobius"/>
    </source>
</evidence>
<organism evidence="6">
    <name type="scientific">uncultured Sulfurovum sp</name>
    <dbReference type="NCBI Taxonomy" id="269237"/>
    <lineage>
        <taxon>Bacteria</taxon>
        <taxon>Pseudomonadati</taxon>
        <taxon>Campylobacterota</taxon>
        <taxon>Epsilonproteobacteria</taxon>
        <taxon>Campylobacterales</taxon>
        <taxon>Sulfurovaceae</taxon>
        <taxon>Sulfurovum</taxon>
        <taxon>environmental samples</taxon>
    </lineage>
</organism>
<dbReference type="EC" id="2.4.1.-" evidence="6"/>
<keyword evidence="3 6" id="KW-0808">Transferase</keyword>
<dbReference type="Gene3D" id="3.90.550.10">
    <property type="entry name" value="Spore Coat Polysaccharide Biosynthesis Protein SpsA, Chain A"/>
    <property type="match status" value="1"/>
</dbReference>
<feature type="non-terminal residue" evidence="6">
    <location>
        <position position="316"/>
    </location>
</feature>
<dbReference type="CDD" id="cd02525">
    <property type="entry name" value="Succinoglycan_BP_ExoA"/>
    <property type="match status" value="1"/>
</dbReference>
<evidence type="ECO:0000259" key="5">
    <source>
        <dbReference type="Pfam" id="PF00535"/>
    </source>
</evidence>
<evidence type="ECO:0000256" key="3">
    <source>
        <dbReference type="ARBA" id="ARBA00022679"/>
    </source>
</evidence>
<proteinExistence type="inferred from homology"/>
<dbReference type="SUPFAM" id="SSF53448">
    <property type="entry name" value="Nucleotide-diphospho-sugar transferases"/>
    <property type="match status" value="1"/>
</dbReference>
<dbReference type="PANTHER" id="PTHR43630:SF1">
    <property type="entry name" value="POLY-BETA-1,6-N-ACETYL-D-GLUCOSAMINE SYNTHASE"/>
    <property type="match status" value="1"/>
</dbReference>
<evidence type="ECO:0000256" key="2">
    <source>
        <dbReference type="ARBA" id="ARBA00022676"/>
    </source>
</evidence>
<accession>A0A6S6SI76</accession>
<protein>
    <submittedName>
        <fullName evidence="6">Glycosyltransferase (EC)</fullName>
        <ecNumber evidence="6">2.4.1.-</ecNumber>
    </submittedName>
</protein>
<gene>
    <name evidence="6" type="ORF">HELGO_WM30971</name>
</gene>
<evidence type="ECO:0000313" key="6">
    <source>
        <dbReference type="EMBL" id="CAA6805039.1"/>
    </source>
</evidence>
<evidence type="ECO:0000256" key="1">
    <source>
        <dbReference type="ARBA" id="ARBA00006739"/>
    </source>
</evidence>
<feature type="domain" description="Glycosyltransferase 2-like" evidence="5">
    <location>
        <begin position="8"/>
        <end position="139"/>
    </location>
</feature>
<dbReference type="PANTHER" id="PTHR43630">
    <property type="entry name" value="POLY-BETA-1,6-N-ACETYL-D-GLUCOSAMINE SYNTHASE"/>
    <property type="match status" value="1"/>
</dbReference>
<keyword evidence="4" id="KW-0472">Membrane</keyword>
<dbReference type="Pfam" id="PF00535">
    <property type="entry name" value="Glycos_transf_2"/>
    <property type="match status" value="1"/>
</dbReference>
<dbReference type="AlphaFoldDB" id="A0A6S6SI76"/>
<feature type="transmembrane region" description="Helical" evidence="4">
    <location>
        <begin position="277"/>
        <end position="296"/>
    </location>
</feature>
<comment type="similarity">
    <text evidence="1">Belongs to the glycosyltransferase 2 family.</text>
</comment>
<reference evidence="6" key="1">
    <citation type="submission" date="2020-01" db="EMBL/GenBank/DDBJ databases">
        <authorList>
            <person name="Meier V. D."/>
            <person name="Meier V D."/>
        </authorList>
    </citation>
    <scope>NUCLEOTIDE SEQUENCE</scope>
    <source>
        <strain evidence="6">HLG_WM_MAG_02</strain>
    </source>
</reference>
<dbReference type="GO" id="GO:0016757">
    <property type="term" value="F:glycosyltransferase activity"/>
    <property type="evidence" value="ECO:0007669"/>
    <property type="project" value="UniProtKB-KW"/>
</dbReference>
<dbReference type="InterPro" id="IPR001173">
    <property type="entry name" value="Glyco_trans_2-like"/>
</dbReference>
<keyword evidence="2 6" id="KW-0328">Glycosyltransferase</keyword>
<name>A0A6S6SI76_9BACT</name>
<feature type="transmembrane region" description="Helical" evidence="4">
    <location>
        <begin position="252"/>
        <end position="271"/>
    </location>
</feature>
<dbReference type="InterPro" id="IPR029044">
    <property type="entry name" value="Nucleotide-diphossugar_trans"/>
</dbReference>